<dbReference type="OMA" id="RLKYCCI"/>
<dbReference type="STRING" id="13616.ENSMODP00000055834"/>
<dbReference type="Proteomes" id="UP000002280">
    <property type="component" value="Chromosome 1"/>
</dbReference>
<protein>
    <recommendedName>
        <fullName evidence="6">WHEP-TRS domain-containing protein</fullName>
    </recommendedName>
</protein>
<reference evidence="7 8" key="1">
    <citation type="journal article" date="2007" name="Nature">
        <title>Genome of the marsupial Monodelphis domestica reveals innovation in non-coding sequences.</title>
        <authorList>
            <person name="Mikkelsen T.S."/>
            <person name="Wakefield M.J."/>
            <person name="Aken B."/>
            <person name="Amemiya C.T."/>
            <person name="Chang J.L."/>
            <person name="Duke S."/>
            <person name="Garber M."/>
            <person name="Gentles A.J."/>
            <person name="Goodstadt L."/>
            <person name="Heger A."/>
            <person name="Jurka J."/>
            <person name="Kamal M."/>
            <person name="Mauceli E."/>
            <person name="Searle S.M."/>
            <person name="Sharpe T."/>
            <person name="Baker M.L."/>
            <person name="Batzer M.A."/>
            <person name="Benos P.V."/>
            <person name="Belov K."/>
            <person name="Clamp M."/>
            <person name="Cook A."/>
            <person name="Cuff J."/>
            <person name="Das R."/>
            <person name="Davidow L."/>
            <person name="Deakin J.E."/>
            <person name="Fazzari M.J."/>
            <person name="Glass J.L."/>
            <person name="Grabherr M."/>
            <person name="Greally J.M."/>
            <person name="Gu W."/>
            <person name="Hore T.A."/>
            <person name="Huttley G.A."/>
            <person name="Kleber M."/>
            <person name="Jirtle R.L."/>
            <person name="Koina E."/>
            <person name="Lee J.T."/>
            <person name="Mahony S."/>
            <person name="Marra M.A."/>
            <person name="Miller R.D."/>
            <person name="Nicholls R.D."/>
            <person name="Oda M."/>
            <person name="Papenfuss A.T."/>
            <person name="Parra Z.E."/>
            <person name="Pollock D.D."/>
            <person name="Ray D.A."/>
            <person name="Schein J.E."/>
            <person name="Speed T.P."/>
            <person name="Thompson K."/>
            <person name="VandeBerg J.L."/>
            <person name="Wade C.M."/>
            <person name="Walker J.A."/>
            <person name="Waters P.D."/>
            <person name="Webber C."/>
            <person name="Weidman J.R."/>
            <person name="Xie X."/>
            <person name="Zody M.C."/>
            <person name="Baldwin J."/>
            <person name="Abdouelleil A."/>
            <person name="Abdulkadir J."/>
            <person name="Abebe A."/>
            <person name="Abera B."/>
            <person name="Abreu J."/>
            <person name="Acer S.C."/>
            <person name="Aftuck L."/>
            <person name="Alexander A."/>
            <person name="An P."/>
            <person name="Anderson E."/>
            <person name="Anderson S."/>
            <person name="Arachi H."/>
            <person name="Azer M."/>
            <person name="Bachantsang P."/>
            <person name="Barry A."/>
            <person name="Bayul T."/>
            <person name="Berlin A."/>
            <person name="Bessette D."/>
            <person name="Bloom T."/>
            <person name="Bloom T."/>
            <person name="Boguslavskiy L."/>
            <person name="Bonnet C."/>
            <person name="Boukhgalter B."/>
            <person name="Bourzgui I."/>
            <person name="Brown A."/>
            <person name="Cahill P."/>
            <person name="Channer S."/>
            <person name="Cheshatsang Y."/>
            <person name="Chuda L."/>
            <person name="Citroen M."/>
            <person name="Collymore A."/>
            <person name="Cooke P."/>
            <person name="Costello M."/>
            <person name="D'Aco K."/>
            <person name="Daza R."/>
            <person name="De Haan G."/>
            <person name="DeGray S."/>
            <person name="DeMaso C."/>
            <person name="Dhargay N."/>
            <person name="Dooley K."/>
            <person name="Dooley E."/>
            <person name="Doricent M."/>
            <person name="Dorje P."/>
            <person name="Dorjee K."/>
            <person name="Dupes A."/>
            <person name="Elong R."/>
            <person name="Falk J."/>
            <person name="Farina A."/>
            <person name="Faro S."/>
            <person name="Ferguson D."/>
            <person name="Fisher S."/>
            <person name="Foley C.D."/>
            <person name="Franke A."/>
            <person name="Friedrich D."/>
            <person name="Gadbois L."/>
            <person name="Gearin G."/>
            <person name="Gearin C.R."/>
            <person name="Giannoukos G."/>
            <person name="Goode T."/>
            <person name="Graham J."/>
            <person name="Grandbois E."/>
            <person name="Grewal S."/>
            <person name="Gyaltsen K."/>
            <person name="Hafez N."/>
            <person name="Hagos B."/>
            <person name="Hall J."/>
            <person name="Henson C."/>
            <person name="Hollinger A."/>
            <person name="Honan T."/>
            <person name="Huard M.D."/>
            <person name="Hughes L."/>
            <person name="Hurhula B."/>
            <person name="Husby M.E."/>
            <person name="Kamat A."/>
            <person name="Kanga B."/>
            <person name="Kashin S."/>
            <person name="Khazanovich D."/>
            <person name="Kisner P."/>
            <person name="Lance K."/>
            <person name="Lara M."/>
            <person name="Lee W."/>
            <person name="Lennon N."/>
            <person name="Letendre F."/>
            <person name="LeVine R."/>
            <person name="Lipovsky A."/>
            <person name="Liu X."/>
            <person name="Liu J."/>
            <person name="Liu S."/>
            <person name="Lokyitsang T."/>
            <person name="Lokyitsang Y."/>
            <person name="Lubonja R."/>
            <person name="Lui A."/>
            <person name="MacDonald P."/>
            <person name="Magnisalis V."/>
            <person name="Maru K."/>
            <person name="Matthews C."/>
            <person name="McCusker W."/>
            <person name="McDonough S."/>
            <person name="Mehta T."/>
            <person name="Meldrim J."/>
            <person name="Meneus L."/>
            <person name="Mihai O."/>
            <person name="Mihalev A."/>
            <person name="Mihova T."/>
            <person name="Mittelman R."/>
            <person name="Mlenga V."/>
            <person name="Montmayeur A."/>
            <person name="Mulrain L."/>
            <person name="Navidi A."/>
            <person name="Naylor J."/>
            <person name="Negash T."/>
            <person name="Nguyen T."/>
            <person name="Nguyen N."/>
            <person name="Nicol R."/>
            <person name="Norbu C."/>
            <person name="Norbu N."/>
            <person name="Novod N."/>
            <person name="O'Neill B."/>
            <person name="Osman S."/>
            <person name="Markiewicz E."/>
            <person name="Oyono O.L."/>
            <person name="Patti C."/>
            <person name="Phunkhang P."/>
            <person name="Pierre F."/>
            <person name="Priest M."/>
            <person name="Raghuraman S."/>
            <person name="Rege F."/>
            <person name="Reyes R."/>
            <person name="Rise C."/>
            <person name="Rogov P."/>
            <person name="Ross K."/>
            <person name="Ryan E."/>
            <person name="Settipalli S."/>
            <person name="Shea T."/>
            <person name="Sherpa N."/>
            <person name="Shi L."/>
            <person name="Shih D."/>
            <person name="Sparrow T."/>
            <person name="Spaulding J."/>
            <person name="Stalker J."/>
            <person name="Stange-Thomann N."/>
            <person name="Stavropoulos S."/>
            <person name="Stone C."/>
            <person name="Strader C."/>
            <person name="Tesfaye S."/>
            <person name="Thomson T."/>
            <person name="Thoulutsang Y."/>
            <person name="Thoulutsang D."/>
            <person name="Topham K."/>
            <person name="Topping I."/>
            <person name="Tsamla T."/>
            <person name="Vassiliev H."/>
            <person name="Vo A."/>
            <person name="Wangchuk T."/>
            <person name="Wangdi T."/>
            <person name="Weiand M."/>
            <person name="Wilkinson J."/>
            <person name="Wilson A."/>
            <person name="Yadav S."/>
            <person name="Young G."/>
            <person name="Yu Q."/>
            <person name="Zembek L."/>
            <person name="Zhong D."/>
            <person name="Zimmer A."/>
            <person name="Zwirko Z."/>
            <person name="Jaffe D.B."/>
            <person name="Alvarez P."/>
            <person name="Brockman W."/>
            <person name="Butler J."/>
            <person name="Chin C."/>
            <person name="Gnerre S."/>
            <person name="MacCallum I."/>
            <person name="Graves J.A."/>
            <person name="Ponting C.P."/>
            <person name="Breen M."/>
            <person name="Samollow P.B."/>
            <person name="Lander E.S."/>
            <person name="Lindblad-Toh K."/>
        </authorList>
    </citation>
    <scope>NUCLEOTIDE SEQUENCE [LARGE SCALE GENOMIC DNA]</scope>
</reference>
<evidence type="ECO:0000259" key="6">
    <source>
        <dbReference type="PROSITE" id="PS51185"/>
    </source>
</evidence>
<organism evidence="7 8">
    <name type="scientific">Monodelphis domestica</name>
    <name type="common">Gray short-tailed opossum</name>
    <dbReference type="NCBI Taxonomy" id="13616"/>
    <lineage>
        <taxon>Eukaryota</taxon>
        <taxon>Metazoa</taxon>
        <taxon>Chordata</taxon>
        <taxon>Craniata</taxon>
        <taxon>Vertebrata</taxon>
        <taxon>Euteleostomi</taxon>
        <taxon>Mammalia</taxon>
        <taxon>Metatheria</taxon>
        <taxon>Didelphimorphia</taxon>
        <taxon>Didelphidae</taxon>
        <taxon>Monodelphis</taxon>
    </lineage>
</organism>
<reference evidence="7" key="3">
    <citation type="submission" date="2025-09" db="UniProtKB">
        <authorList>
            <consortium name="Ensembl"/>
        </authorList>
    </citation>
    <scope>IDENTIFICATION</scope>
</reference>
<evidence type="ECO:0000313" key="8">
    <source>
        <dbReference type="Proteomes" id="UP000002280"/>
    </source>
</evidence>
<evidence type="ECO:0000256" key="2">
    <source>
        <dbReference type="ARBA" id="ARBA00022741"/>
    </source>
</evidence>
<evidence type="ECO:0000256" key="1">
    <source>
        <dbReference type="ARBA" id="ARBA00022598"/>
    </source>
</evidence>
<proteinExistence type="predicted"/>
<dbReference type="InParanoid" id="A0A5F8H8E0"/>
<reference evidence="7" key="2">
    <citation type="submission" date="2025-08" db="UniProtKB">
        <authorList>
            <consortium name="Ensembl"/>
        </authorList>
    </citation>
    <scope>IDENTIFICATION</scope>
</reference>
<evidence type="ECO:0000256" key="4">
    <source>
        <dbReference type="ARBA" id="ARBA00022917"/>
    </source>
</evidence>
<sequence length="83" mass="9176">MILKETVRLQGEPVRGLKQQKAGTELVTALTHHFLKLKVQLGPDEGKQSFVLKTPKGEFWMGCSMSVGFLTASSVPFALQWTS</sequence>
<evidence type="ECO:0000313" key="7">
    <source>
        <dbReference type="Ensembl" id="ENSMODP00000055834.1"/>
    </source>
</evidence>
<dbReference type="GO" id="GO:0006418">
    <property type="term" value="P:tRNA aminoacylation for protein translation"/>
    <property type="evidence" value="ECO:0007669"/>
    <property type="project" value="InterPro"/>
</dbReference>
<dbReference type="Gene3D" id="1.10.287.10">
    <property type="entry name" value="S15/NS1, RNA-binding"/>
    <property type="match status" value="1"/>
</dbReference>
<evidence type="ECO:0000256" key="5">
    <source>
        <dbReference type="ARBA" id="ARBA00023146"/>
    </source>
</evidence>
<keyword evidence="5" id="KW-0030">Aminoacyl-tRNA synthetase</keyword>
<dbReference type="SUPFAM" id="SSF47060">
    <property type="entry name" value="S15/NS1 RNA-binding domain"/>
    <property type="match status" value="1"/>
</dbReference>
<dbReference type="PROSITE" id="PS51185">
    <property type="entry name" value="WHEP_TRS_2"/>
    <property type="match status" value="1"/>
</dbReference>
<feature type="domain" description="WHEP-TRS" evidence="6">
    <location>
        <begin position="1"/>
        <end position="55"/>
    </location>
</feature>
<dbReference type="AlphaFoldDB" id="A0A5F8H8E0"/>
<keyword evidence="2" id="KW-0547">Nucleotide-binding</keyword>
<dbReference type="Bgee" id="ENSMODG00000043188">
    <property type="expression patterns" value="Expressed in cerebellum and 1 other cell type or tissue"/>
</dbReference>
<dbReference type="InterPro" id="IPR009068">
    <property type="entry name" value="uS15_NS1_RNA-bd_sf"/>
</dbReference>
<name>A0A5F8H8E0_MONDO</name>
<dbReference type="GO" id="GO:0005524">
    <property type="term" value="F:ATP binding"/>
    <property type="evidence" value="ECO:0007669"/>
    <property type="project" value="UniProtKB-KW"/>
</dbReference>
<keyword evidence="3" id="KW-0067">ATP-binding</keyword>
<keyword evidence="8" id="KW-1185">Reference proteome</keyword>
<evidence type="ECO:0000256" key="3">
    <source>
        <dbReference type="ARBA" id="ARBA00022840"/>
    </source>
</evidence>
<dbReference type="Ensembl" id="ENSMODT00000076272.1">
    <property type="protein sequence ID" value="ENSMODP00000055834.1"/>
    <property type="gene ID" value="ENSMODG00000043188.1"/>
</dbReference>
<dbReference type="InterPro" id="IPR000738">
    <property type="entry name" value="WHEP-TRS_dom"/>
</dbReference>
<accession>A0A5F8H8E0</accession>
<keyword evidence="1" id="KW-0436">Ligase</keyword>
<dbReference type="GO" id="GO:0004812">
    <property type="term" value="F:aminoacyl-tRNA ligase activity"/>
    <property type="evidence" value="ECO:0007669"/>
    <property type="project" value="UniProtKB-KW"/>
</dbReference>
<keyword evidence="4" id="KW-0648">Protein biosynthesis</keyword>